<comment type="subcellular location">
    <subcellularLocation>
        <location evidence="4">Cytoplasm</location>
    </subcellularLocation>
</comment>
<dbReference type="EC" id="1.8.4.10" evidence="4"/>
<dbReference type="Proteomes" id="UP000198820">
    <property type="component" value="Unassembled WGS sequence"/>
</dbReference>
<evidence type="ECO:0000256" key="2">
    <source>
        <dbReference type="ARBA" id="ARBA00023002"/>
    </source>
</evidence>
<accession>A0A1H3ZE08</accession>
<dbReference type="NCBIfam" id="NF002537">
    <property type="entry name" value="PRK02090.1"/>
    <property type="match status" value="1"/>
</dbReference>
<dbReference type="GO" id="GO:0070814">
    <property type="term" value="P:hydrogen sulfide biosynthetic process"/>
    <property type="evidence" value="ECO:0007669"/>
    <property type="project" value="UniProtKB-UniRule"/>
</dbReference>
<feature type="binding site" evidence="4">
    <location>
        <position position="141"/>
    </location>
    <ligand>
        <name>[4Fe-4S] cluster</name>
        <dbReference type="ChEBI" id="CHEBI:49883"/>
    </ligand>
</feature>
<dbReference type="InterPro" id="IPR004511">
    <property type="entry name" value="PAPS/APS_Rdtase"/>
</dbReference>
<feature type="active site" description="Nucleophile; cysteine thiosulfonate intermediate" evidence="4">
    <location>
        <position position="243"/>
    </location>
</feature>
<evidence type="ECO:0000313" key="7">
    <source>
        <dbReference type="Proteomes" id="UP000198820"/>
    </source>
</evidence>
<dbReference type="AlphaFoldDB" id="A0A1H3ZE08"/>
<evidence type="ECO:0000313" key="6">
    <source>
        <dbReference type="EMBL" id="SEA21748.1"/>
    </source>
</evidence>
<dbReference type="InterPro" id="IPR002500">
    <property type="entry name" value="PAPS_reduct_dom"/>
</dbReference>
<feature type="binding site" evidence="4">
    <location>
        <position position="221"/>
    </location>
    <ligand>
        <name>[4Fe-4S] cluster</name>
        <dbReference type="ChEBI" id="CHEBI:49883"/>
    </ligand>
</feature>
<keyword evidence="7" id="KW-1185">Reference proteome</keyword>
<gene>
    <name evidence="4" type="primary">cysH</name>
    <name evidence="6" type="ORF">SAMN05421540_10442</name>
</gene>
<dbReference type="SUPFAM" id="SSF52402">
    <property type="entry name" value="Adenine nucleotide alpha hydrolases-like"/>
    <property type="match status" value="1"/>
</dbReference>
<evidence type="ECO:0000256" key="3">
    <source>
        <dbReference type="ARBA" id="ARBA00024327"/>
    </source>
</evidence>
<organism evidence="6 7">
    <name type="scientific">Psychroflexus halocasei</name>
    <dbReference type="NCBI Taxonomy" id="908615"/>
    <lineage>
        <taxon>Bacteria</taxon>
        <taxon>Pseudomonadati</taxon>
        <taxon>Bacteroidota</taxon>
        <taxon>Flavobacteriia</taxon>
        <taxon>Flavobacteriales</taxon>
        <taxon>Flavobacteriaceae</taxon>
        <taxon>Psychroflexus</taxon>
    </lineage>
</organism>
<comment type="pathway">
    <text evidence="3 4">Sulfur metabolism; hydrogen sulfide biosynthesis; sulfite from sulfate.</text>
</comment>
<dbReference type="PANTHER" id="PTHR46509:SF1">
    <property type="entry name" value="PHOSPHOADENOSINE PHOSPHOSULFATE REDUCTASE"/>
    <property type="match status" value="1"/>
</dbReference>
<comment type="catalytic activity">
    <reaction evidence="4">
        <text>[thioredoxin]-disulfide + sulfite + AMP + 2 H(+) = adenosine 5'-phosphosulfate + [thioredoxin]-dithiol</text>
        <dbReference type="Rhea" id="RHEA:21976"/>
        <dbReference type="Rhea" id="RHEA-COMP:10698"/>
        <dbReference type="Rhea" id="RHEA-COMP:10700"/>
        <dbReference type="ChEBI" id="CHEBI:15378"/>
        <dbReference type="ChEBI" id="CHEBI:17359"/>
        <dbReference type="ChEBI" id="CHEBI:29950"/>
        <dbReference type="ChEBI" id="CHEBI:50058"/>
        <dbReference type="ChEBI" id="CHEBI:58243"/>
        <dbReference type="ChEBI" id="CHEBI:456215"/>
        <dbReference type="EC" id="1.8.4.10"/>
    </reaction>
</comment>
<feature type="binding site" evidence="4">
    <location>
        <position position="140"/>
    </location>
    <ligand>
        <name>[4Fe-4S] cluster</name>
        <dbReference type="ChEBI" id="CHEBI:49883"/>
    </ligand>
</feature>
<comment type="function">
    <text evidence="4">Catalyzes the formation of sulfite from adenosine 5'-phosphosulfate (APS) using thioredoxin as an electron donor.</text>
</comment>
<name>A0A1H3ZE08_9FLAO</name>
<evidence type="ECO:0000259" key="5">
    <source>
        <dbReference type="Pfam" id="PF01507"/>
    </source>
</evidence>
<dbReference type="GO" id="GO:0004604">
    <property type="term" value="F:phosphoadenylyl-sulfate reductase (thioredoxin) activity"/>
    <property type="evidence" value="ECO:0007669"/>
    <property type="project" value="UniProtKB-UniRule"/>
</dbReference>
<dbReference type="HAMAP" id="MF_00063">
    <property type="entry name" value="CysH"/>
    <property type="match status" value="1"/>
</dbReference>
<feature type="binding site" evidence="4">
    <location>
        <position position="224"/>
    </location>
    <ligand>
        <name>[4Fe-4S] cluster</name>
        <dbReference type="ChEBI" id="CHEBI:49883"/>
    </ligand>
</feature>
<evidence type="ECO:0000256" key="4">
    <source>
        <dbReference type="HAMAP-Rule" id="MF_00063"/>
    </source>
</evidence>
<keyword evidence="4" id="KW-0963">Cytoplasm</keyword>
<dbReference type="GO" id="GO:0043866">
    <property type="term" value="F:adenylyl-sulfate reductase (thioredoxin) activity"/>
    <property type="evidence" value="ECO:0007669"/>
    <property type="project" value="UniProtKB-EC"/>
</dbReference>
<keyword evidence="4" id="KW-0479">Metal-binding</keyword>
<feature type="domain" description="Phosphoadenosine phosphosulphate reductase" evidence="5">
    <location>
        <begin position="61"/>
        <end position="227"/>
    </location>
</feature>
<dbReference type="Gene3D" id="3.40.50.620">
    <property type="entry name" value="HUPs"/>
    <property type="match status" value="1"/>
</dbReference>
<dbReference type="STRING" id="908615.SAMN05421540_10442"/>
<comment type="similarity">
    <text evidence="1 4">Belongs to the PAPS reductase family. CysH subfamily.</text>
</comment>
<keyword evidence="4" id="KW-0408">Iron</keyword>
<dbReference type="GO" id="GO:0019379">
    <property type="term" value="P:sulfate assimilation, phosphoadenylyl sulfate reduction by phosphoadenylyl-sulfate reductase (thioredoxin)"/>
    <property type="evidence" value="ECO:0007669"/>
    <property type="project" value="UniProtKB-UniRule"/>
</dbReference>
<dbReference type="GO" id="GO:0046872">
    <property type="term" value="F:metal ion binding"/>
    <property type="evidence" value="ECO:0007669"/>
    <property type="project" value="UniProtKB-KW"/>
</dbReference>
<dbReference type="InterPro" id="IPR014729">
    <property type="entry name" value="Rossmann-like_a/b/a_fold"/>
</dbReference>
<evidence type="ECO:0000256" key="1">
    <source>
        <dbReference type="ARBA" id="ARBA00009732"/>
    </source>
</evidence>
<keyword evidence="2 4" id="KW-0560">Oxidoreductase</keyword>
<dbReference type="Pfam" id="PF01507">
    <property type="entry name" value="PAPS_reduct"/>
    <property type="match status" value="1"/>
</dbReference>
<comment type="cofactor">
    <cofactor evidence="4">
        <name>[4Fe-4S] cluster</name>
        <dbReference type="ChEBI" id="CHEBI:49883"/>
    </cofactor>
    <text evidence="4">Binds 1 [4Fe-4S] cluster per subunit.</text>
</comment>
<sequence>MFFIFEVKSIYIFAIIFKFMIIDEKRKFTTTDVDELNNKYRKLSVCQRIETLYQDFDISEVMLTSSFAATSAFLLKIFSDINKNQVVYFIDTGYHFEDTLKYKAQLTEKYGLNVKSISAIKEEHEFTTQDETWKKNPDFCCSINKVKPLERIKEHYNVWVSGLMKWQSDHRETLDIFEVRNGILKFYPLLDITKEERDAFIEKYQLPFHPLVAKGYHSIGCSHCTVPGKDRSGRWNNNPKTECGLHL</sequence>
<reference evidence="6 7" key="1">
    <citation type="submission" date="2016-10" db="EMBL/GenBank/DDBJ databases">
        <authorList>
            <person name="de Groot N.N."/>
        </authorList>
    </citation>
    <scope>NUCLEOTIDE SEQUENCE [LARGE SCALE GENOMIC DNA]</scope>
    <source>
        <strain evidence="6 7">DSM 23581</strain>
    </source>
</reference>
<proteinExistence type="inferred from homology"/>
<keyword evidence="4" id="KW-0411">Iron-sulfur</keyword>
<dbReference type="PIRSF" id="PIRSF000857">
    <property type="entry name" value="PAPS_reductase"/>
    <property type="match status" value="1"/>
</dbReference>
<dbReference type="PANTHER" id="PTHR46509">
    <property type="entry name" value="PHOSPHOADENOSINE PHOSPHOSULFATE REDUCTASE"/>
    <property type="match status" value="1"/>
</dbReference>
<dbReference type="EMBL" id="FNQF01000004">
    <property type="protein sequence ID" value="SEA21748.1"/>
    <property type="molecule type" value="Genomic_DNA"/>
</dbReference>
<dbReference type="GO" id="GO:0051539">
    <property type="term" value="F:4 iron, 4 sulfur cluster binding"/>
    <property type="evidence" value="ECO:0007669"/>
    <property type="project" value="UniProtKB-UniRule"/>
</dbReference>
<dbReference type="GO" id="GO:0005737">
    <property type="term" value="C:cytoplasm"/>
    <property type="evidence" value="ECO:0007669"/>
    <property type="project" value="UniProtKB-SubCell"/>
</dbReference>
<protein>
    <recommendedName>
        <fullName evidence="4">Adenosine 5'-phosphosulfate reductase</fullName>
        <shortName evidence="4">APS reductase</shortName>
        <ecNumber evidence="4">1.8.4.10</ecNumber>
    </recommendedName>
    <alternativeName>
        <fullName evidence="4">5'-adenylylsulfate reductase</fullName>
    </alternativeName>
    <alternativeName>
        <fullName evidence="4">Thioredoxin-dependent 5'-adenylylsulfate reductase</fullName>
    </alternativeName>
</protein>